<dbReference type="Proteomes" id="UP000034410">
    <property type="component" value="Chromosome"/>
</dbReference>
<reference evidence="2 3" key="1">
    <citation type="journal article" date="2015" name="Genome Announc.">
        <title>Complete Genome Sequence of Sedimenticola thiotaurini Strain SIP-G1, a Polyphosphate- and Polyhydroxyalkanoate-Accumulating Sulfur-Oxidizing Gammaproteobacterium Isolated from Salt Marsh Sediments.</title>
        <authorList>
            <person name="Flood B.E."/>
            <person name="Jones D.S."/>
            <person name="Bailey J.V."/>
        </authorList>
    </citation>
    <scope>NUCLEOTIDE SEQUENCE [LARGE SCALE GENOMIC DNA]</scope>
    <source>
        <strain evidence="2 3">SIP-G1</strain>
    </source>
</reference>
<gene>
    <name evidence="2" type="ORF">AAY24_01810</name>
</gene>
<evidence type="ECO:0000313" key="3">
    <source>
        <dbReference type="Proteomes" id="UP000034410"/>
    </source>
</evidence>
<dbReference type="AlphaFoldDB" id="A0A0F7JUN2"/>
<protein>
    <recommendedName>
        <fullName evidence="4">Thioredoxin domain-containing protein</fullName>
    </recommendedName>
</protein>
<keyword evidence="1" id="KW-0472">Membrane</keyword>
<dbReference type="Gene3D" id="3.40.30.10">
    <property type="entry name" value="Glutaredoxin"/>
    <property type="match status" value="1"/>
</dbReference>
<accession>A0A0F7JUN2</accession>
<dbReference type="RefSeq" id="WP_046858226.1">
    <property type="nucleotide sequence ID" value="NZ_CP011412.1"/>
</dbReference>
<keyword evidence="3" id="KW-1185">Reference proteome</keyword>
<dbReference type="InterPro" id="IPR036249">
    <property type="entry name" value="Thioredoxin-like_sf"/>
</dbReference>
<proteinExistence type="predicted"/>
<evidence type="ECO:0008006" key="4">
    <source>
        <dbReference type="Google" id="ProtNLM"/>
    </source>
</evidence>
<dbReference type="OrthoDB" id="9785445at2"/>
<keyword evidence="1" id="KW-0812">Transmembrane</keyword>
<feature type="transmembrane region" description="Helical" evidence="1">
    <location>
        <begin position="12"/>
        <end position="32"/>
    </location>
</feature>
<dbReference type="EMBL" id="CP011412">
    <property type="protein sequence ID" value="AKH19287.1"/>
    <property type="molecule type" value="Genomic_DNA"/>
</dbReference>
<name>A0A0F7JUN2_9GAMM</name>
<evidence type="ECO:0000256" key="1">
    <source>
        <dbReference type="SAM" id="Phobius"/>
    </source>
</evidence>
<dbReference type="SUPFAM" id="SSF52833">
    <property type="entry name" value="Thioredoxin-like"/>
    <property type="match status" value="1"/>
</dbReference>
<dbReference type="KEGG" id="seds:AAY24_01810"/>
<sequence length="210" mass="23486">MMQQTATGRSYLPILALVLLFGLPPIAGWFYIMNPQWLPDKHKNRGTLILPPRPLQSLTLKDAAQQDFDWRALSGRWTLISYREGACDTGCMQQLLALGQVRRALGADRIRVGQLLIQTSPTARGSDDEPQQLVDASRTLYLPPQQVARFRQLFSLPGIEQRGATYLVDPNGMLMMGYPSGSPKKDILKDLETLLKASRSWTTGANNGYR</sequence>
<keyword evidence="1" id="KW-1133">Transmembrane helix</keyword>
<organism evidence="2 3">
    <name type="scientific">Sedimenticola thiotaurini</name>
    <dbReference type="NCBI Taxonomy" id="1543721"/>
    <lineage>
        <taxon>Bacteria</taxon>
        <taxon>Pseudomonadati</taxon>
        <taxon>Pseudomonadota</taxon>
        <taxon>Gammaproteobacteria</taxon>
        <taxon>Chromatiales</taxon>
        <taxon>Sedimenticolaceae</taxon>
        <taxon>Sedimenticola</taxon>
    </lineage>
</organism>
<evidence type="ECO:0000313" key="2">
    <source>
        <dbReference type="EMBL" id="AKH19287.1"/>
    </source>
</evidence>